<evidence type="ECO:0008006" key="4">
    <source>
        <dbReference type="Google" id="ProtNLM"/>
    </source>
</evidence>
<evidence type="ECO:0000313" key="2">
    <source>
        <dbReference type="EMBL" id="MCG4527533.1"/>
    </source>
</evidence>
<evidence type="ECO:0000256" key="1">
    <source>
        <dbReference type="SAM" id="Coils"/>
    </source>
</evidence>
<protein>
    <recommendedName>
        <fullName evidence="4">Transposase</fullName>
    </recommendedName>
</protein>
<dbReference type="EMBL" id="JAKNJB010000017">
    <property type="protein sequence ID" value="MCG4527533.1"/>
    <property type="molecule type" value="Genomic_DNA"/>
</dbReference>
<proteinExistence type="predicted"/>
<feature type="coiled-coil region" evidence="1">
    <location>
        <begin position="245"/>
        <end position="272"/>
    </location>
</feature>
<keyword evidence="3" id="KW-1185">Reference proteome</keyword>
<name>A0ABS9MA64_9FIRM</name>
<reference evidence="2 3" key="1">
    <citation type="submission" date="2022-01" db="EMBL/GenBank/DDBJ databases">
        <title>Collection of gut derived symbiotic bacterial strains cultured from healthy donors.</title>
        <authorList>
            <person name="Lin H."/>
            <person name="Kohout C."/>
            <person name="Waligurski E."/>
            <person name="Pamer E.G."/>
        </authorList>
    </citation>
    <scope>NUCLEOTIDE SEQUENCE [LARGE SCALE GENOMIC DNA]</scope>
    <source>
        <strain evidence="2 3">DFI.3.7</strain>
    </source>
</reference>
<gene>
    <name evidence="2" type="ORF">L0P79_10640</name>
</gene>
<keyword evidence="1" id="KW-0175">Coiled coil</keyword>
<evidence type="ECO:0000313" key="3">
    <source>
        <dbReference type="Proteomes" id="UP001200313"/>
    </source>
</evidence>
<dbReference type="Proteomes" id="UP001200313">
    <property type="component" value="Unassembled WGS sequence"/>
</dbReference>
<accession>A0ABS9MA64</accession>
<organism evidence="2 3">
    <name type="scientific">Intestinimonas massiliensis</name>
    <name type="common">ex Afouda et al. 2020</name>
    <dbReference type="NCBI Taxonomy" id="1673721"/>
    <lineage>
        <taxon>Bacteria</taxon>
        <taxon>Bacillati</taxon>
        <taxon>Bacillota</taxon>
        <taxon>Clostridia</taxon>
        <taxon>Eubacteriales</taxon>
        <taxon>Intestinimonas</taxon>
    </lineage>
</organism>
<dbReference type="RefSeq" id="WP_177695186.1">
    <property type="nucleotide sequence ID" value="NZ_JAKNJB010000017.1"/>
</dbReference>
<sequence length="494" mass="56724">MGKSKTPSYIVETPLLTTKETYQFLEHCRFLGCRANRVMVNEANKRLNKYYRDPEVKAVRKRQRKKGYKLSPAEKSLLKDKREEYGLSDYAFQAYLKVHGRRIANYLDANTVQKIATRVWQGASAVLFGRGRKVYYQDYEHFVSLEGKDNKCGMLFRNGCLSWQGYKVPIRVRAGDRWLQRALQDRVKYCRVVARWHNNHWRYYLQLVMEGAAPAKPRKPAVDADVGLDLGPSAVALVSNAGLSLQELGDEINSIEAEIARLDRKLDRQRRANNPQNYDKLGRIKTLKKGERRVWNNSSGYYETRNRRRALYAKRKAKLKQSHEMFANFLLENVGSCFFVEKMSTAGLSKRSKKTKTNPKTGRPYSKKRFGKSIANHAPSMFVDILTRKAQAVGGSVVKIAAKAIKASQYDHTDGSYTKAPLSRRWKRLSNGDWVQRDLYSAFLLSCLMADGLAIDQAKCKARYDAFKRMHDDIITKLRLQKAGGKKFPKCMGI</sequence>
<comment type="caution">
    <text evidence="2">The sequence shown here is derived from an EMBL/GenBank/DDBJ whole genome shotgun (WGS) entry which is preliminary data.</text>
</comment>